<dbReference type="GO" id="GO:0006541">
    <property type="term" value="P:glutamine metabolic process"/>
    <property type="evidence" value="ECO:0007669"/>
    <property type="project" value="InterPro"/>
</dbReference>
<dbReference type="PRINTS" id="PR00096">
    <property type="entry name" value="GATASE"/>
</dbReference>
<dbReference type="GO" id="GO:0006526">
    <property type="term" value="P:L-arginine biosynthetic process"/>
    <property type="evidence" value="ECO:0007669"/>
    <property type="project" value="UniProtKB-UniRule"/>
</dbReference>
<dbReference type="CDD" id="cd01744">
    <property type="entry name" value="GATase1_CPSase"/>
    <property type="match status" value="1"/>
</dbReference>
<feature type="domain" description="Carbamoyl-phosphate synthase small subunit N-terminal" evidence="12">
    <location>
        <begin position="1"/>
        <end position="131"/>
    </location>
</feature>
<sequence length="377" mass="41951">MNGYIVLADGRYFVGQGFGYEGISEGEIVFNTSMTGYQEVLTDPSYQDQIVTMTQPMIGNYGVNDEDMESSAAYVQGFIVREYVETPSNFRACDTLGNFLQRYKIPGVQGVDTRALVRHIREKGAMPGLIAVGDYDIATLQKQAAQVSHMSGKDLVAKVTCTKPYQWQQGVWKLEEGFQDSRRPEFRIAVYDFGIKYNMLRLLTHYGFEVTVFPATTPAQEILEGDFDGVFLSNGPGDPSAVTYAHKNIAQLIGKLPMFGICLGHQLVCTALGASTYKLKFGHRGVNQPVKDLKTGKIEITSQNHGFAVSTENLPDQVQVTHINLNDETVEGISHKKYPLFTVQYHPEASAGPHDSECHFERFAEMVAAYKKEKLVN</sequence>
<evidence type="ECO:0000313" key="13">
    <source>
        <dbReference type="EMBL" id="MBB5021400.1"/>
    </source>
</evidence>
<dbReference type="InterPro" id="IPR050472">
    <property type="entry name" value="Anth_synth/Amidotransfase"/>
</dbReference>
<keyword evidence="8 11" id="KW-0665">Pyrimidine biosynthesis</keyword>
<feature type="binding site" evidence="11">
    <location>
        <position position="304"/>
    </location>
    <ligand>
        <name>L-glutamine</name>
        <dbReference type="ChEBI" id="CHEBI:58359"/>
    </ligand>
</feature>
<dbReference type="Gene3D" id="3.40.50.880">
    <property type="match status" value="1"/>
</dbReference>
<evidence type="ECO:0000313" key="14">
    <source>
        <dbReference type="Proteomes" id="UP000528322"/>
    </source>
</evidence>
<comment type="similarity">
    <text evidence="3 11">Belongs to the CarA family.</text>
</comment>
<dbReference type="AlphaFoldDB" id="A0A7W7Y3G5"/>
<dbReference type="InterPro" id="IPR036480">
    <property type="entry name" value="CarbP_synth_ssu_N_sf"/>
</dbReference>
<feature type="region of interest" description="CPSase" evidence="11">
    <location>
        <begin position="1"/>
        <end position="186"/>
    </location>
</feature>
<dbReference type="SUPFAM" id="SSF52021">
    <property type="entry name" value="Carbamoyl phosphate synthetase, small subunit N-terminal domain"/>
    <property type="match status" value="1"/>
</dbReference>
<dbReference type="PROSITE" id="PS51273">
    <property type="entry name" value="GATASE_TYPE_1"/>
    <property type="match status" value="1"/>
</dbReference>
<dbReference type="EMBL" id="JACHID010000003">
    <property type="protein sequence ID" value="MBB5021400.1"/>
    <property type="molecule type" value="Genomic_DNA"/>
</dbReference>
<comment type="catalytic activity">
    <reaction evidence="10 11">
        <text>L-glutamine + H2O = L-glutamate + NH4(+)</text>
        <dbReference type="Rhea" id="RHEA:15889"/>
        <dbReference type="ChEBI" id="CHEBI:15377"/>
        <dbReference type="ChEBI" id="CHEBI:28938"/>
        <dbReference type="ChEBI" id="CHEBI:29985"/>
        <dbReference type="ChEBI" id="CHEBI:58359"/>
    </reaction>
</comment>
<comment type="pathway">
    <text evidence="1 11">Pyrimidine metabolism; UMP biosynthesis via de novo pathway; (S)-dihydroorotate from bicarbonate: step 1/3.</text>
</comment>
<feature type="binding site" evidence="11">
    <location>
        <position position="263"/>
    </location>
    <ligand>
        <name>L-glutamine</name>
        <dbReference type="ChEBI" id="CHEBI:58359"/>
    </ligand>
</feature>
<dbReference type="NCBIfam" id="TIGR01368">
    <property type="entry name" value="CPSaseIIsmall"/>
    <property type="match status" value="1"/>
</dbReference>
<dbReference type="GO" id="GO:0004088">
    <property type="term" value="F:carbamoyl-phosphate synthase (glutamine-hydrolyzing) activity"/>
    <property type="evidence" value="ECO:0007669"/>
    <property type="project" value="UniProtKB-UniRule"/>
</dbReference>
<comment type="function">
    <text evidence="11">Small subunit of the glutamine-dependent carbamoyl phosphate synthetase (CPSase). CPSase catalyzes the formation of carbamoyl phosphate from the ammonia moiety of glutamine, carbonate, and phosphate donated by ATP, constituting the first step of 2 biosynthetic pathways, one leading to arginine and/or urea and the other to pyrimidine nucleotides. The small subunit (glutamine amidotransferase) binds and cleaves glutamine to supply the large subunit with the substrate ammonia.</text>
</comment>
<dbReference type="Pfam" id="PF00117">
    <property type="entry name" value="GATase"/>
    <property type="match status" value="1"/>
</dbReference>
<comment type="caution">
    <text evidence="13">The sequence shown here is derived from an EMBL/GenBank/DDBJ whole genome shotgun (WGS) entry which is preliminary data.</text>
</comment>
<dbReference type="EC" id="6.3.5.5" evidence="11"/>
<evidence type="ECO:0000256" key="9">
    <source>
        <dbReference type="ARBA" id="ARBA00048816"/>
    </source>
</evidence>
<feature type="binding site" evidence="11">
    <location>
        <position position="266"/>
    </location>
    <ligand>
        <name>L-glutamine</name>
        <dbReference type="ChEBI" id="CHEBI:58359"/>
    </ligand>
</feature>
<dbReference type="UniPathway" id="UPA00068">
    <property type="reaction ID" value="UER00171"/>
</dbReference>
<dbReference type="GO" id="GO:0044205">
    <property type="term" value="P:'de novo' UMP biosynthetic process"/>
    <property type="evidence" value="ECO:0007669"/>
    <property type="project" value="UniProtKB-UniRule"/>
</dbReference>
<dbReference type="PRINTS" id="PR00097">
    <property type="entry name" value="ANTSNTHASEII"/>
</dbReference>
<evidence type="ECO:0000259" key="12">
    <source>
        <dbReference type="SMART" id="SM01097"/>
    </source>
</evidence>
<feature type="binding site" evidence="11">
    <location>
        <position position="306"/>
    </location>
    <ligand>
        <name>L-glutamine</name>
        <dbReference type="ChEBI" id="CHEBI:58359"/>
    </ligand>
</feature>
<feature type="binding site" evidence="11">
    <location>
        <position position="307"/>
    </location>
    <ligand>
        <name>L-glutamine</name>
        <dbReference type="ChEBI" id="CHEBI:58359"/>
    </ligand>
</feature>
<gene>
    <name evidence="11" type="primary">carA</name>
    <name evidence="13" type="ORF">HNR37_000709</name>
</gene>
<dbReference type="FunFam" id="3.50.30.20:FF:000001">
    <property type="entry name" value="Carbamoyl-phosphate synthase small chain"/>
    <property type="match status" value="1"/>
</dbReference>
<evidence type="ECO:0000256" key="7">
    <source>
        <dbReference type="ARBA" id="ARBA00022962"/>
    </source>
</evidence>
<feature type="active site" description="Nucleophile" evidence="11">
    <location>
        <position position="262"/>
    </location>
</feature>
<accession>A0A7W7Y3G5</accession>
<dbReference type="PRINTS" id="PR00099">
    <property type="entry name" value="CPSGATASE"/>
</dbReference>
<dbReference type="SMART" id="SM01097">
    <property type="entry name" value="CPSase_sm_chain"/>
    <property type="match status" value="1"/>
</dbReference>
<dbReference type="GO" id="GO:0005524">
    <property type="term" value="F:ATP binding"/>
    <property type="evidence" value="ECO:0007669"/>
    <property type="project" value="UniProtKB-UniRule"/>
</dbReference>
<dbReference type="RefSeq" id="WP_183730016.1">
    <property type="nucleotide sequence ID" value="NZ_JACHID010000003.1"/>
</dbReference>
<dbReference type="SUPFAM" id="SSF52317">
    <property type="entry name" value="Class I glutamine amidotransferase-like"/>
    <property type="match status" value="1"/>
</dbReference>
<evidence type="ECO:0000256" key="2">
    <source>
        <dbReference type="ARBA" id="ARBA00005077"/>
    </source>
</evidence>
<evidence type="ECO:0000256" key="8">
    <source>
        <dbReference type="ARBA" id="ARBA00022975"/>
    </source>
</evidence>
<dbReference type="InterPro" id="IPR035686">
    <property type="entry name" value="CPSase_GATase1"/>
</dbReference>
<feature type="binding site" evidence="11">
    <location>
        <position position="45"/>
    </location>
    <ligand>
        <name>L-glutamine</name>
        <dbReference type="ChEBI" id="CHEBI:58359"/>
    </ligand>
</feature>
<comment type="pathway">
    <text evidence="2 11">Amino-acid biosynthesis; L-arginine biosynthesis; carbamoyl phosphate from bicarbonate: step 1/1.</text>
</comment>
<feature type="active site" evidence="11">
    <location>
        <position position="348"/>
    </location>
</feature>
<keyword evidence="5 11" id="KW-0547">Nucleotide-binding</keyword>
<dbReference type="Proteomes" id="UP000528322">
    <property type="component" value="Unassembled WGS sequence"/>
</dbReference>
<dbReference type="Pfam" id="PF00988">
    <property type="entry name" value="CPSase_sm_chain"/>
    <property type="match status" value="1"/>
</dbReference>
<evidence type="ECO:0000256" key="3">
    <source>
        <dbReference type="ARBA" id="ARBA00007800"/>
    </source>
</evidence>
<dbReference type="UniPathway" id="UPA00070">
    <property type="reaction ID" value="UER00115"/>
</dbReference>
<dbReference type="InterPro" id="IPR006274">
    <property type="entry name" value="CarbamoylP_synth_ssu"/>
</dbReference>
<dbReference type="PANTHER" id="PTHR43418:SF7">
    <property type="entry name" value="CARBAMOYL-PHOSPHATE SYNTHASE SMALL CHAIN"/>
    <property type="match status" value="1"/>
</dbReference>
<feature type="active site" evidence="11">
    <location>
        <position position="346"/>
    </location>
</feature>
<evidence type="ECO:0000256" key="4">
    <source>
        <dbReference type="ARBA" id="ARBA00022598"/>
    </source>
</evidence>
<proteinExistence type="inferred from homology"/>
<dbReference type="NCBIfam" id="NF009475">
    <property type="entry name" value="PRK12838.1"/>
    <property type="match status" value="1"/>
</dbReference>
<name>A0A7W7Y3G5_9BACT</name>
<comment type="subunit">
    <text evidence="11">Composed of two chains; the small (or glutamine) chain promotes the hydrolysis of glutamine to ammonia, which is used by the large (or ammonia) chain to synthesize carbamoyl phosphate. Tetramer of heterodimers (alpha,beta)4.</text>
</comment>
<dbReference type="HAMAP" id="MF_01209">
    <property type="entry name" value="CPSase_S_chain"/>
    <property type="match status" value="1"/>
</dbReference>
<dbReference type="GO" id="GO:0006207">
    <property type="term" value="P:'de novo' pyrimidine nucleobase biosynthetic process"/>
    <property type="evidence" value="ECO:0007669"/>
    <property type="project" value="InterPro"/>
</dbReference>
<dbReference type="Gene3D" id="3.50.30.20">
    <property type="entry name" value="Carbamoyl-phosphate synthase small subunit, N-terminal domain"/>
    <property type="match status" value="1"/>
</dbReference>
<dbReference type="PANTHER" id="PTHR43418">
    <property type="entry name" value="MULTIFUNCTIONAL TRYPTOPHAN BIOSYNTHESIS PROTEIN-RELATED"/>
    <property type="match status" value="1"/>
</dbReference>
<keyword evidence="11" id="KW-0055">Arginine biosynthesis</keyword>
<comment type="catalytic activity">
    <reaction evidence="9 11">
        <text>hydrogencarbonate + L-glutamine + 2 ATP + H2O = carbamoyl phosphate + L-glutamate + 2 ADP + phosphate + 2 H(+)</text>
        <dbReference type="Rhea" id="RHEA:18633"/>
        <dbReference type="ChEBI" id="CHEBI:15377"/>
        <dbReference type="ChEBI" id="CHEBI:15378"/>
        <dbReference type="ChEBI" id="CHEBI:17544"/>
        <dbReference type="ChEBI" id="CHEBI:29985"/>
        <dbReference type="ChEBI" id="CHEBI:30616"/>
        <dbReference type="ChEBI" id="CHEBI:43474"/>
        <dbReference type="ChEBI" id="CHEBI:58228"/>
        <dbReference type="ChEBI" id="CHEBI:58359"/>
        <dbReference type="ChEBI" id="CHEBI:456216"/>
        <dbReference type="EC" id="6.3.5.5"/>
    </reaction>
</comment>
<keyword evidence="6 11" id="KW-0067">ATP-binding</keyword>
<protein>
    <recommendedName>
        <fullName evidence="11">Carbamoyl phosphate synthase small chain</fullName>
        <ecNumber evidence="11">6.3.5.5</ecNumber>
    </recommendedName>
    <alternativeName>
        <fullName evidence="11">Carbamoyl phosphate synthetase glutamine chain</fullName>
    </alternativeName>
</protein>
<dbReference type="InterPro" id="IPR017926">
    <property type="entry name" value="GATASE"/>
</dbReference>
<reference evidence="13 14" key="1">
    <citation type="submission" date="2020-08" db="EMBL/GenBank/DDBJ databases">
        <title>Genomic Encyclopedia of Type Strains, Phase IV (KMG-IV): sequencing the most valuable type-strain genomes for metagenomic binning, comparative biology and taxonomic classification.</title>
        <authorList>
            <person name="Goeker M."/>
        </authorList>
    </citation>
    <scope>NUCLEOTIDE SEQUENCE [LARGE SCALE GENOMIC DNA]</scope>
    <source>
        <strain evidence="13 14">DSM 22071</strain>
    </source>
</reference>
<keyword evidence="11" id="KW-0028">Amino-acid biosynthesis</keyword>
<organism evidence="13 14">
    <name type="scientific">Desulfurispira natronophila</name>
    <dbReference type="NCBI Taxonomy" id="682562"/>
    <lineage>
        <taxon>Bacteria</taxon>
        <taxon>Pseudomonadati</taxon>
        <taxon>Chrysiogenota</taxon>
        <taxon>Chrysiogenia</taxon>
        <taxon>Chrysiogenales</taxon>
        <taxon>Chrysiogenaceae</taxon>
        <taxon>Desulfurispira</taxon>
    </lineage>
</organism>
<evidence type="ECO:0000256" key="5">
    <source>
        <dbReference type="ARBA" id="ARBA00022741"/>
    </source>
</evidence>
<feature type="binding site" evidence="11">
    <location>
        <position position="237"/>
    </location>
    <ligand>
        <name>L-glutamine</name>
        <dbReference type="ChEBI" id="CHEBI:58359"/>
    </ligand>
</feature>
<keyword evidence="7 11" id="KW-0315">Glutamine amidotransferase</keyword>
<evidence type="ECO:0000256" key="11">
    <source>
        <dbReference type="HAMAP-Rule" id="MF_01209"/>
    </source>
</evidence>
<evidence type="ECO:0000256" key="6">
    <source>
        <dbReference type="ARBA" id="ARBA00022840"/>
    </source>
</evidence>
<evidence type="ECO:0000256" key="1">
    <source>
        <dbReference type="ARBA" id="ARBA00004812"/>
    </source>
</evidence>
<keyword evidence="4 11" id="KW-0436">Ligase</keyword>
<feature type="binding site" evidence="11">
    <location>
        <position position="235"/>
    </location>
    <ligand>
        <name>L-glutamine</name>
        <dbReference type="ChEBI" id="CHEBI:58359"/>
    </ligand>
</feature>
<keyword evidence="14" id="KW-1185">Reference proteome</keyword>
<dbReference type="InterPro" id="IPR002474">
    <property type="entry name" value="CarbamoylP_synth_ssu_N"/>
</dbReference>
<evidence type="ECO:0000256" key="10">
    <source>
        <dbReference type="ARBA" id="ARBA00049285"/>
    </source>
</evidence>
<dbReference type="InterPro" id="IPR029062">
    <property type="entry name" value="Class_I_gatase-like"/>
</dbReference>